<reference evidence="2" key="3">
    <citation type="journal article" date="2017" name="Nature">
        <title>Genome sequence of the progenitor of the wheat D genome Aegilops tauschii.</title>
        <authorList>
            <person name="Luo M.C."/>
            <person name="Gu Y.Q."/>
            <person name="Puiu D."/>
            <person name="Wang H."/>
            <person name="Twardziok S.O."/>
            <person name="Deal K.R."/>
            <person name="Huo N."/>
            <person name="Zhu T."/>
            <person name="Wang L."/>
            <person name="Wang Y."/>
            <person name="McGuire P.E."/>
            <person name="Liu S."/>
            <person name="Long H."/>
            <person name="Ramasamy R.K."/>
            <person name="Rodriguez J.C."/>
            <person name="Van S.L."/>
            <person name="Yuan L."/>
            <person name="Wang Z."/>
            <person name="Xia Z."/>
            <person name="Xiao L."/>
            <person name="Anderson O.D."/>
            <person name="Ouyang S."/>
            <person name="Liang Y."/>
            <person name="Zimin A.V."/>
            <person name="Pertea G."/>
            <person name="Qi P."/>
            <person name="Bennetzen J.L."/>
            <person name="Dai X."/>
            <person name="Dawson M.W."/>
            <person name="Muller H.G."/>
            <person name="Kugler K."/>
            <person name="Rivarola-Duarte L."/>
            <person name="Spannagl M."/>
            <person name="Mayer K.F.X."/>
            <person name="Lu F.H."/>
            <person name="Bevan M.W."/>
            <person name="Leroy P."/>
            <person name="Li P."/>
            <person name="You F.M."/>
            <person name="Sun Q."/>
            <person name="Liu Z."/>
            <person name="Lyons E."/>
            <person name="Wicker T."/>
            <person name="Salzberg S.L."/>
            <person name="Devos K.M."/>
            <person name="Dvorak J."/>
        </authorList>
    </citation>
    <scope>NUCLEOTIDE SEQUENCE [LARGE SCALE GENOMIC DNA]</scope>
    <source>
        <strain evidence="2">cv. AL8/78</strain>
    </source>
</reference>
<dbReference type="Gramene" id="AET7Gv20982900.4">
    <property type="protein sequence ID" value="AET7Gv20982900.4"/>
    <property type="gene ID" value="AET7Gv20982900"/>
</dbReference>
<evidence type="ECO:0000313" key="3">
    <source>
        <dbReference type="Proteomes" id="UP000015105"/>
    </source>
</evidence>
<dbReference type="AlphaFoldDB" id="A0A453SL43"/>
<dbReference type="STRING" id="200361.A0A453SL43"/>
<name>A0A453SL43_AEGTS</name>
<dbReference type="EnsemblPlants" id="AET7Gv20982900.4">
    <property type="protein sequence ID" value="AET7Gv20982900.4"/>
    <property type="gene ID" value="AET7Gv20982900"/>
</dbReference>
<reference evidence="3" key="1">
    <citation type="journal article" date="2014" name="Science">
        <title>Ancient hybridizations among the ancestral genomes of bread wheat.</title>
        <authorList>
            <consortium name="International Wheat Genome Sequencing Consortium,"/>
            <person name="Marcussen T."/>
            <person name="Sandve S.R."/>
            <person name="Heier L."/>
            <person name="Spannagl M."/>
            <person name="Pfeifer M."/>
            <person name="Jakobsen K.S."/>
            <person name="Wulff B.B."/>
            <person name="Steuernagel B."/>
            <person name="Mayer K.F."/>
            <person name="Olsen O.A."/>
        </authorList>
    </citation>
    <scope>NUCLEOTIDE SEQUENCE [LARGE SCALE GENOMIC DNA]</scope>
    <source>
        <strain evidence="3">cv. AL8/78</strain>
    </source>
</reference>
<accession>A0A453SL43</accession>
<reference evidence="2" key="4">
    <citation type="submission" date="2019-03" db="UniProtKB">
        <authorList>
            <consortium name="EnsemblPlants"/>
        </authorList>
    </citation>
    <scope>IDENTIFICATION</scope>
</reference>
<reference evidence="3" key="2">
    <citation type="journal article" date="2017" name="Nat. Plants">
        <title>The Aegilops tauschii genome reveals multiple impacts of transposons.</title>
        <authorList>
            <person name="Zhao G."/>
            <person name="Zou C."/>
            <person name="Li K."/>
            <person name="Wang K."/>
            <person name="Li T."/>
            <person name="Gao L."/>
            <person name="Zhang X."/>
            <person name="Wang H."/>
            <person name="Yang Z."/>
            <person name="Liu X."/>
            <person name="Jiang W."/>
            <person name="Mao L."/>
            <person name="Kong X."/>
            <person name="Jiao Y."/>
            <person name="Jia J."/>
        </authorList>
    </citation>
    <scope>NUCLEOTIDE SEQUENCE [LARGE SCALE GENOMIC DNA]</scope>
    <source>
        <strain evidence="3">cv. AL8/78</strain>
    </source>
</reference>
<protein>
    <submittedName>
        <fullName evidence="2">Uncharacterized protein</fullName>
    </submittedName>
</protein>
<reference evidence="2" key="5">
    <citation type="journal article" date="2021" name="G3 (Bethesda)">
        <title>Aegilops tauschii genome assembly Aet v5.0 features greater sequence contiguity and improved annotation.</title>
        <authorList>
            <person name="Wang L."/>
            <person name="Zhu T."/>
            <person name="Rodriguez J.C."/>
            <person name="Deal K.R."/>
            <person name="Dubcovsky J."/>
            <person name="McGuire P.E."/>
            <person name="Lux T."/>
            <person name="Spannagl M."/>
            <person name="Mayer K.F.X."/>
            <person name="Baldrich P."/>
            <person name="Meyers B.C."/>
            <person name="Huo N."/>
            <person name="Gu Y.Q."/>
            <person name="Zhou H."/>
            <person name="Devos K.M."/>
            <person name="Bennetzen J.L."/>
            <person name="Unver T."/>
            <person name="Budak H."/>
            <person name="Gulick P.J."/>
            <person name="Galiba G."/>
            <person name="Kalapos B."/>
            <person name="Nelson D.R."/>
            <person name="Li P."/>
            <person name="You F.M."/>
            <person name="Luo M.C."/>
            <person name="Dvorak J."/>
        </authorList>
    </citation>
    <scope>NUCLEOTIDE SEQUENCE [LARGE SCALE GENOMIC DNA]</scope>
    <source>
        <strain evidence="2">cv. AL8/78</strain>
    </source>
</reference>
<organism evidence="2 3">
    <name type="scientific">Aegilops tauschii subsp. strangulata</name>
    <name type="common">Goatgrass</name>
    <dbReference type="NCBI Taxonomy" id="200361"/>
    <lineage>
        <taxon>Eukaryota</taxon>
        <taxon>Viridiplantae</taxon>
        <taxon>Streptophyta</taxon>
        <taxon>Embryophyta</taxon>
        <taxon>Tracheophyta</taxon>
        <taxon>Spermatophyta</taxon>
        <taxon>Magnoliopsida</taxon>
        <taxon>Liliopsida</taxon>
        <taxon>Poales</taxon>
        <taxon>Poaceae</taxon>
        <taxon>BOP clade</taxon>
        <taxon>Pooideae</taxon>
        <taxon>Triticodae</taxon>
        <taxon>Triticeae</taxon>
        <taxon>Triticinae</taxon>
        <taxon>Aegilops</taxon>
    </lineage>
</organism>
<proteinExistence type="predicted"/>
<dbReference type="Proteomes" id="UP000015105">
    <property type="component" value="Chromosome 7D"/>
</dbReference>
<feature type="compositionally biased region" description="Basic residues" evidence="1">
    <location>
        <begin position="73"/>
        <end position="84"/>
    </location>
</feature>
<evidence type="ECO:0000256" key="1">
    <source>
        <dbReference type="SAM" id="MobiDB-lite"/>
    </source>
</evidence>
<feature type="region of interest" description="Disordered" evidence="1">
    <location>
        <begin position="59"/>
        <end position="84"/>
    </location>
</feature>
<sequence length="131" mass="14218">IVRIHRLCLRLLEKSAALEPGHVPRWPDGEIAPADGVGPAAPTRGDVYLGRQLTAMAAAGARMRAPEEDAERRRRRKEKRRALAKKTPSGIACCYGCGHVEPATCDLVSRRIHGLSSLPFSVCSSAYQSTD</sequence>
<evidence type="ECO:0000313" key="2">
    <source>
        <dbReference type="EnsemblPlants" id="AET7Gv20982900.4"/>
    </source>
</evidence>
<keyword evidence="3" id="KW-1185">Reference proteome</keyword>